<dbReference type="WBParaSite" id="MCU_005129-RC">
    <property type="protein sequence ID" value="MCU_005129-RC"/>
    <property type="gene ID" value="MCU_005129"/>
</dbReference>
<feature type="compositionally biased region" description="Basic residues" evidence="14">
    <location>
        <begin position="1560"/>
        <end position="1578"/>
    </location>
</feature>
<dbReference type="CDD" id="cd18659">
    <property type="entry name" value="CD2_tandem"/>
    <property type="match status" value="1"/>
</dbReference>
<feature type="region of interest" description="Disordered" evidence="14">
    <location>
        <begin position="1306"/>
        <end position="1417"/>
    </location>
</feature>
<feature type="domain" description="Chromo" evidence="15">
    <location>
        <begin position="259"/>
        <end position="355"/>
    </location>
</feature>
<keyword evidence="7" id="KW-0067">ATP-binding</keyword>
<dbReference type="InterPro" id="IPR023779">
    <property type="entry name" value="Chromodomain_CS"/>
</dbReference>
<dbReference type="SUPFAM" id="SSF52540">
    <property type="entry name" value="P-loop containing nucleoside triphosphate hydrolases"/>
    <property type="match status" value="2"/>
</dbReference>
<reference evidence="18" key="1">
    <citation type="submission" date="2019-11" db="UniProtKB">
        <authorList>
            <consortium name="WormBaseParasite"/>
        </authorList>
    </citation>
    <scope>IDENTIFICATION</scope>
</reference>
<dbReference type="PROSITE" id="PS51192">
    <property type="entry name" value="HELICASE_ATP_BIND_1"/>
    <property type="match status" value="1"/>
</dbReference>
<organism evidence="18">
    <name type="scientific">Mesocestoides corti</name>
    <name type="common">Flatworm</name>
    <dbReference type="NCBI Taxonomy" id="53468"/>
    <lineage>
        <taxon>Eukaryota</taxon>
        <taxon>Metazoa</taxon>
        <taxon>Spiralia</taxon>
        <taxon>Lophotrochozoa</taxon>
        <taxon>Platyhelminthes</taxon>
        <taxon>Cestoda</taxon>
        <taxon>Eucestoda</taxon>
        <taxon>Cyclophyllidea</taxon>
        <taxon>Mesocestoididae</taxon>
        <taxon>Mesocestoides</taxon>
    </lineage>
</organism>
<dbReference type="GO" id="GO:0003677">
    <property type="term" value="F:DNA binding"/>
    <property type="evidence" value="ECO:0007669"/>
    <property type="project" value="UniProtKB-KW"/>
</dbReference>
<dbReference type="PROSITE" id="PS50013">
    <property type="entry name" value="CHROMO_2"/>
    <property type="match status" value="2"/>
</dbReference>
<dbReference type="SMART" id="SM00490">
    <property type="entry name" value="HELICc"/>
    <property type="match status" value="1"/>
</dbReference>
<dbReference type="GO" id="GO:0003682">
    <property type="term" value="F:chromatin binding"/>
    <property type="evidence" value="ECO:0007669"/>
    <property type="project" value="TreeGrafter"/>
</dbReference>
<dbReference type="InterPro" id="IPR001650">
    <property type="entry name" value="Helicase_C-like"/>
</dbReference>
<dbReference type="GO" id="GO:0042393">
    <property type="term" value="F:histone binding"/>
    <property type="evidence" value="ECO:0007669"/>
    <property type="project" value="TreeGrafter"/>
</dbReference>
<evidence type="ECO:0000256" key="3">
    <source>
        <dbReference type="ARBA" id="ARBA00022737"/>
    </source>
</evidence>
<dbReference type="InterPro" id="IPR049730">
    <property type="entry name" value="SNF2/RAD54-like_C"/>
</dbReference>
<feature type="compositionally biased region" description="Basic and acidic residues" evidence="14">
    <location>
        <begin position="1579"/>
        <end position="1596"/>
    </location>
</feature>
<evidence type="ECO:0000256" key="10">
    <source>
        <dbReference type="ARBA" id="ARBA00023125"/>
    </source>
</evidence>
<dbReference type="Pfam" id="PF23588">
    <property type="entry name" value="HTH_CHD1_Hrp3"/>
    <property type="match status" value="1"/>
</dbReference>
<feature type="domain" description="Helicase C-terminal" evidence="17">
    <location>
        <begin position="797"/>
        <end position="948"/>
    </location>
</feature>
<dbReference type="InterPro" id="IPR014001">
    <property type="entry name" value="Helicase_ATP-bd"/>
</dbReference>
<dbReference type="PANTHER" id="PTHR45623">
    <property type="entry name" value="CHROMODOMAIN-HELICASE-DNA-BINDING PROTEIN 3-RELATED-RELATED"/>
    <property type="match status" value="1"/>
</dbReference>
<dbReference type="InterPro" id="IPR000953">
    <property type="entry name" value="Chromo/chromo_shadow_dom"/>
</dbReference>
<dbReference type="InterPro" id="IPR000330">
    <property type="entry name" value="SNF2_N"/>
</dbReference>
<accession>A0A5K3F2Z0</accession>
<feature type="region of interest" description="Disordered" evidence="14">
    <location>
        <begin position="1"/>
        <end position="178"/>
    </location>
</feature>
<comment type="subcellular location">
    <subcellularLocation>
        <location evidence="1">Nucleus</location>
    </subcellularLocation>
</comment>
<comment type="similarity">
    <text evidence="2">Belongs to the SNF2/RAD54 helicase family.</text>
</comment>
<keyword evidence="8" id="KW-0156">Chromatin regulator</keyword>
<dbReference type="SMART" id="SM00298">
    <property type="entry name" value="CHROMO"/>
    <property type="match status" value="2"/>
</dbReference>
<evidence type="ECO:0000256" key="6">
    <source>
        <dbReference type="ARBA" id="ARBA00022806"/>
    </source>
</evidence>
<dbReference type="PROSITE" id="PS51194">
    <property type="entry name" value="HELICASE_CTER"/>
    <property type="match status" value="1"/>
</dbReference>
<dbReference type="InterPro" id="IPR040793">
    <property type="entry name" value="CDH1_2_SANT_HL1"/>
</dbReference>
<feature type="compositionally biased region" description="Basic and acidic residues" evidence="14">
    <location>
        <begin position="42"/>
        <end position="58"/>
    </location>
</feature>
<feature type="compositionally biased region" description="Basic and acidic residues" evidence="14">
    <location>
        <begin position="19"/>
        <end position="32"/>
    </location>
</feature>
<evidence type="ECO:0000256" key="7">
    <source>
        <dbReference type="ARBA" id="ARBA00022840"/>
    </source>
</evidence>
<dbReference type="InterPro" id="IPR038718">
    <property type="entry name" value="SNF2-like_sf"/>
</dbReference>
<dbReference type="Pfam" id="PF00385">
    <property type="entry name" value="Chromo"/>
    <property type="match status" value="2"/>
</dbReference>
<dbReference type="InterPro" id="IPR016197">
    <property type="entry name" value="Chromo-like_dom_sf"/>
</dbReference>
<feature type="domain" description="Chromo" evidence="15">
    <location>
        <begin position="380"/>
        <end position="442"/>
    </location>
</feature>
<keyword evidence="12" id="KW-0539">Nucleus</keyword>
<dbReference type="SMART" id="SM01176">
    <property type="entry name" value="DUF4208"/>
    <property type="match status" value="1"/>
</dbReference>
<dbReference type="Gene3D" id="3.40.50.300">
    <property type="entry name" value="P-loop containing nucleotide triphosphate hydrolases"/>
    <property type="match status" value="1"/>
</dbReference>
<feature type="region of interest" description="Disordered" evidence="14">
    <location>
        <begin position="1744"/>
        <end position="1763"/>
    </location>
</feature>
<dbReference type="Gene3D" id="3.40.50.10810">
    <property type="entry name" value="Tandem AAA-ATPase domain"/>
    <property type="match status" value="1"/>
</dbReference>
<dbReference type="GO" id="GO:0000785">
    <property type="term" value="C:chromatin"/>
    <property type="evidence" value="ECO:0007669"/>
    <property type="project" value="TreeGrafter"/>
</dbReference>
<evidence type="ECO:0000256" key="14">
    <source>
        <dbReference type="SAM" id="MobiDB-lite"/>
    </source>
</evidence>
<keyword evidence="9" id="KW-0805">Transcription regulation</keyword>
<evidence type="ECO:0000256" key="8">
    <source>
        <dbReference type="ARBA" id="ARBA00022853"/>
    </source>
</evidence>
<evidence type="ECO:0000259" key="16">
    <source>
        <dbReference type="PROSITE" id="PS51192"/>
    </source>
</evidence>
<evidence type="ECO:0000256" key="5">
    <source>
        <dbReference type="ARBA" id="ARBA00022801"/>
    </source>
</evidence>
<feature type="compositionally biased region" description="Pro residues" evidence="14">
    <location>
        <begin position="1701"/>
        <end position="1726"/>
    </location>
</feature>
<protein>
    <submittedName>
        <fullName evidence="18">DNA helicase</fullName>
    </submittedName>
</protein>
<evidence type="ECO:0000256" key="1">
    <source>
        <dbReference type="ARBA" id="ARBA00004123"/>
    </source>
</evidence>
<feature type="region of interest" description="Disordered" evidence="14">
    <location>
        <begin position="219"/>
        <end position="251"/>
    </location>
</feature>
<dbReference type="InterPro" id="IPR023780">
    <property type="entry name" value="Chromo_domain"/>
</dbReference>
<proteinExistence type="inferred from homology"/>
<dbReference type="Gene3D" id="1.10.10.60">
    <property type="entry name" value="Homeodomain-like"/>
    <property type="match status" value="1"/>
</dbReference>
<dbReference type="Pfam" id="PF00176">
    <property type="entry name" value="SNF2-rel_dom"/>
    <property type="match status" value="1"/>
</dbReference>
<keyword evidence="6" id="KW-0347">Helicase</keyword>
<dbReference type="GO" id="GO:0140658">
    <property type="term" value="F:ATP-dependent chromatin remodeler activity"/>
    <property type="evidence" value="ECO:0007669"/>
    <property type="project" value="TreeGrafter"/>
</dbReference>
<evidence type="ECO:0000256" key="2">
    <source>
        <dbReference type="ARBA" id="ARBA00007025"/>
    </source>
</evidence>
<evidence type="ECO:0000256" key="9">
    <source>
        <dbReference type="ARBA" id="ARBA00023015"/>
    </source>
</evidence>
<evidence type="ECO:0000259" key="15">
    <source>
        <dbReference type="PROSITE" id="PS50013"/>
    </source>
</evidence>
<evidence type="ECO:0000256" key="4">
    <source>
        <dbReference type="ARBA" id="ARBA00022741"/>
    </source>
</evidence>
<evidence type="ECO:0000259" key="17">
    <source>
        <dbReference type="PROSITE" id="PS51194"/>
    </source>
</evidence>
<sequence length="1763" mass="201600">MVDELRLQQRRYGTLSESSRSDDVDEYSHEASDFNQHSSFGRKPEKSRKQNIRELREDFEYDPELYGIRRSERSRKEPNRFDAIAEVGIERRPPTKARGRILSESDSDEEARDENSSESSSNRGLYKNRHSSRFSGRTRGCRVNYKSAFNDESDSADDGDYEMANGHTAESRSRRAPLAANANRTQHAMLQKPRGPLIRMSGKASERYHFLEEVKQADISDADSYGPQHENLSDDSTAEDSRQAPTDYTGADMGEEETDVIEEVLSHAVRRVGATGNRTTLYNCRLEYDPNEGFDPAKEKGEVQYLIKWRSWSHIHSTWETEASLTSTDRGCPVDGLKRLYAYQAIVEERKEREKLAGRDELEAMLYEDERNELILSEKMDVDRIVAHSRDKEQGSVDYLCKWRRLDYRFCTWESGRVIKFLYPGAIEAYQRRCNSTTLPNLHHAALLNRPRFVRLMEQPKYVGEGNADLQLRDYQLKGLNWIAHAWTRGNSVILADEMGLGKTIQAVSFLSYLFHEHGIHGPFLLVVPLSTISSWQKEFELWAPQLNMIVYVGDHISRQFIREHEWSHAGVGGGRRQQLLKFNVCVTTYEILLKDKSWLGQVSWAALAVDEAHRLKNDASQLYKTLFTFDTNTRLLITGTPLQNSLKELWSLLHFLMPNLFEDWEEFESNYSLQGQTNSPDSYEAIKNLHRTLEPFLLRRVKKDVEQSLPAKTEQILRVEMSKKQATLYRLILARNYDGLLKVTRGHKTSFINIVMELKKCCNHANLIAPPPDEDFRRVDDATLRELIRGSGKLMLLDKLLQRLKPQGHRVLIFSQMVRMLDIIADYLQLRGWGFQRLDGSIRGELRKQALDHFNAEGSTDFCFLLSTRAGGLGINLATADTVVIFDSDWNPQNDLQAQARAHRIGQTKQVSVYRLVVKDSVEEKIIESATRKMLLDHLVIQRMDSGSSRGGNNRKTDSKGQVLTEILRHGAESIFKQNEEEVAEVEVDIDDILNRAEMRDANAEEDPYNPANVLLSTFNVVTLDQLEQEDTKPVQIEPTGKGTKMWSEIIPEEMREQVKREESQDALLDLELGPRRRRQVKTFQAGVDNSEHTGSSCSESELDGRRPARLSDKEIRALVRAIKRFARPLERIDAIAAEAELPDRTSYEVREVVETILKGCKAAMQSPSETADSVASNTSKQKGPVYYYGKVAVAAKSLFMSLSHLEILYKVLPTSSKEDRLNYELPFVPKYANWSNPWDAKDDVHLLVGVYEHGYDNWEAIKLDSDLGLGSKLLPLSANERPQASHIRARVDYLLKTLNKSITTANTKDSKKGVMHRRHEKASKQQKKKHSKRSTAPILTEDSSRPGIKPKSAEFVESDDSSSDSEHDVDMPSVPTIQSLKLKKSTKRPLKTETNDDQPPAKKTKKDSRPKHEPLHYTANHDLVSISKAEQEEFHEMRGPLFDKCKQKLHPIKKLFKHLERLENDNIMKGEQFDRVVLGIGEHIRMLVSGIEDREQRHTWRKLYWEFVQNFSERNASELQQAYRLARANELIKQDDFETNSSTKLSDKHRDDCNSHDRGRHHHRHHHRHQENHHSRHHEDPDVGGDSKKNVDRHSQHRGHSHHRHSSSGGGKRYSSPNAGEKKFTGEWASCRRGVNSNDRLPRHRSRNDWSGSSGNFNNDRYNNAFNRPGPGFNTYVNSDFHRPPLSQGHGMDSASSSIPPPYSFQPPPPSWQRHPSPPAPLLPAPSSVACNSIIPPPIVAPSLASFSSSSRDPRLLSNRP</sequence>
<keyword evidence="5" id="KW-0378">Hydrolase</keyword>
<feature type="domain" description="Helicase ATP-binding" evidence="16">
    <location>
        <begin position="484"/>
        <end position="660"/>
    </location>
</feature>
<dbReference type="Gene3D" id="2.40.50.40">
    <property type="match status" value="2"/>
</dbReference>
<dbReference type="CDD" id="cd18793">
    <property type="entry name" value="SF2_C_SNF"/>
    <property type="match status" value="1"/>
</dbReference>
<evidence type="ECO:0000313" key="18">
    <source>
        <dbReference type="WBParaSite" id="MCU_005129-RC"/>
    </source>
</evidence>
<evidence type="ECO:0000256" key="13">
    <source>
        <dbReference type="ARBA" id="ARBA00049360"/>
    </source>
</evidence>
<dbReference type="GO" id="GO:0034728">
    <property type="term" value="P:nucleosome organization"/>
    <property type="evidence" value="ECO:0007669"/>
    <property type="project" value="TreeGrafter"/>
</dbReference>
<dbReference type="InterPro" id="IPR056302">
    <property type="entry name" value="CHD1-2/Hrp3_HTH"/>
</dbReference>
<feature type="compositionally biased region" description="Acidic residues" evidence="14">
    <location>
        <begin position="151"/>
        <end position="161"/>
    </location>
</feature>
<dbReference type="GO" id="GO:0005634">
    <property type="term" value="C:nucleus"/>
    <property type="evidence" value="ECO:0007669"/>
    <property type="project" value="UniProtKB-SubCell"/>
</dbReference>
<dbReference type="Pfam" id="PF00271">
    <property type="entry name" value="Helicase_C"/>
    <property type="match status" value="1"/>
</dbReference>
<dbReference type="Gene3D" id="6.10.140.1440">
    <property type="match status" value="1"/>
</dbReference>
<dbReference type="InterPro" id="IPR025260">
    <property type="entry name" value="CHD1-like_C"/>
</dbReference>
<evidence type="ECO:0000256" key="11">
    <source>
        <dbReference type="ARBA" id="ARBA00023163"/>
    </source>
</evidence>
<dbReference type="PROSITE" id="PS00598">
    <property type="entry name" value="CHROMO_1"/>
    <property type="match status" value="1"/>
</dbReference>
<dbReference type="GO" id="GO:0016887">
    <property type="term" value="F:ATP hydrolysis activity"/>
    <property type="evidence" value="ECO:0007669"/>
    <property type="project" value="TreeGrafter"/>
</dbReference>
<comment type="catalytic activity">
    <reaction evidence="13">
        <text>ATP + H2O = ADP + phosphate + H(+)</text>
        <dbReference type="Rhea" id="RHEA:13065"/>
        <dbReference type="ChEBI" id="CHEBI:15377"/>
        <dbReference type="ChEBI" id="CHEBI:15378"/>
        <dbReference type="ChEBI" id="CHEBI:30616"/>
        <dbReference type="ChEBI" id="CHEBI:43474"/>
        <dbReference type="ChEBI" id="CHEBI:456216"/>
    </reaction>
</comment>
<feature type="compositionally biased region" description="Basic residues" evidence="14">
    <location>
        <begin position="1597"/>
        <end position="1608"/>
    </location>
</feature>
<keyword evidence="10" id="KW-0238">DNA-binding</keyword>
<dbReference type="Pfam" id="PF13907">
    <property type="entry name" value="CHD1-like_C"/>
    <property type="match status" value="1"/>
</dbReference>
<dbReference type="GO" id="GO:0004386">
    <property type="term" value="F:helicase activity"/>
    <property type="evidence" value="ECO:0007669"/>
    <property type="project" value="UniProtKB-KW"/>
</dbReference>
<feature type="compositionally biased region" description="Low complexity" evidence="14">
    <location>
        <begin position="1658"/>
        <end position="1670"/>
    </location>
</feature>
<keyword evidence="4" id="KW-0547">Nucleotide-binding</keyword>
<feature type="region of interest" description="Disordered" evidence="14">
    <location>
        <begin position="1085"/>
        <end position="1108"/>
    </location>
</feature>
<keyword evidence="11" id="KW-0804">Transcription</keyword>
<dbReference type="Pfam" id="PF18375">
    <property type="entry name" value="CDH1_2_SANT_HL1"/>
    <property type="match status" value="1"/>
</dbReference>
<dbReference type="InterPro" id="IPR027417">
    <property type="entry name" value="P-loop_NTPase"/>
</dbReference>
<feature type="compositionally biased region" description="Basic residues" evidence="14">
    <location>
        <begin position="1315"/>
        <end position="1335"/>
    </location>
</feature>
<dbReference type="SUPFAM" id="SSF54160">
    <property type="entry name" value="Chromo domain-like"/>
    <property type="match status" value="2"/>
</dbReference>
<feature type="region of interest" description="Disordered" evidence="14">
    <location>
        <begin position="1539"/>
        <end position="1730"/>
    </location>
</feature>
<feature type="compositionally biased region" description="Basic and acidic residues" evidence="14">
    <location>
        <begin position="67"/>
        <end position="80"/>
    </location>
</feature>
<evidence type="ECO:0000256" key="12">
    <source>
        <dbReference type="ARBA" id="ARBA00023242"/>
    </source>
</evidence>
<dbReference type="PANTHER" id="PTHR45623:SF14">
    <property type="entry name" value="CHROMODOMAIN-HELICASE-DNA-BINDING PROTEIN 1"/>
    <property type="match status" value="1"/>
</dbReference>
<dbReference type="GO" id="GO:0005524">
    <property type="term" value="F:ATP binding"/>
    <property type="evidence" value="ECO:0007669"/>
    <property type="project" value="UniProtKB-KW"/>
</dbReference>
<feature type="compositionally biased region" description="Basic and acidic residues" evidence="14">
    <location>
        <begin position="1547"/>
        <end position="1559"/>
    </location>
</feature>
<dbReference type="SMART" id="SM00487">
    <property type="entry name" value="DEXDc"/>
    <property type="match status" value="1"/>
</dbReference>
<dbReference type="FunFam" id="3.40.50.10810:FF:000005">
    <property type="entry name" value="Photoperiod-independent early flowering 1"/>
    <property type="match status" value="1"/>
</dbReference>
<keyword evidence="3" id="KW-0677">Repeat</keyword>
<name>A0A5K3F2Z0_MESCO</name>
<dbReference type="CDD" id="cd18666">
    <property type="entry name" value="CD1_tandem_CHD1-2_like"/>
    <property type="match status" value="1"/>
</dbReference>